<comment type="similarity">
    <text evidence="1 6">Belongs to the glycosyl hydrolase 43 family.</text>
</comment>
<dbReference type="SUPFAM" id="SSF49899">
    <property type="entry name" value="Concanavalin A-like lectins/glucanases"/>
    <property type="match status" value="1"/>
</dbReference>
<evidence type="ECO:0000256" key="2">
    <source>
        <dbReference type="ARBA" id="ARBA00022801"/>
    </source>
</evidence>
<reference evidence="9" key="1">
    <citation type="submission" date="2016-11" db="EMBL/GenBank/DDBJ databases">
        <authorList>
            <person name="Varghese N."/>
            <person name="Submissions S."/>
        </authorList>
    </citation>
    <scope>NUCLEOTIDE SEQUENCE [LARGE SCALE GENOMIC DNA]</scope>
    <source>
        <strain evidence="9">CGMCC 1.8995</strain>
    </source>
</reference>
<keyword evidence="2 6" id="KW-0378">Hydrolase</keyword>
<accession>A0A1M5F5V4</accession>
<dbReference type="PANTHER" id="PTHR42812:SF12">
    <property type="entry name" value="BETA-XYLOSIDASE-RELATED"/>
    <property type="match status" value="1"/>
</dbReference>
<evidence type="ECO:0000256" key="4">
    <source>
        <dbReference type="PIRSR" id="PIRSR606710-1"/>
    </source>
</evidence>
<evidence type="ECO:0000256" key="3">
    <source>
        <dbReference type="ARBA" id="ARBA00023295"/>
    </source>
</evidence>
<dbReference type="PROSITE" id="PS51257">
    <property type="entry name" value="PROKAR_LIPOPROTEIN"/>
    <property type="match status" value="1"/>
</dbReference>
<dbReference type="OrthoDB" id="9801455at2"/>
<dbReference type="STRING" id="634436.SAMN05216361_0690"/>
<dbReference type="InterPro" id="IPR006710">
    <property type="entry name" value="Glyco_hydro_43"/>
</dbReference>
<dbReference type="SUPFAM" id="SSF75005">
    <property type="entry name" value="Arabinanase/levansucrase/invertase"/>
    <property type="match status" value="1"/>
</dbReference>
<dbReference type="InterPro" id="IPR013320">
    <property type="entry name" value="ConA-like_dom_sf"/>
</dbReference>
<dbReference type="GO" id="GO:0004553">
    <property type="term" value="F:hydrolase activity, hydrolyzing O-glycosyl compounds"/>
    <property type="evidence" value="ECO:0007669"/>
    <property type="project" value="InterPro"/>
</dbReference>
<evidence type="ECO:0000256" key="5">
    <source>
        <dbReference type="PIRSR" id="PIRSR606710-2"/>
    </source>
</evidence>
<dbReference type="Proteomes" id="UP000184520">
    <property type="component" value="Unassembled WGS sequence"/>
</dbReference>
<gene>
    <name evidence="8" type="ORF">SAMN05216361_0690</name>
</gene>
<dbReference type="PANTHER" id="PTHR42812">
    <property type="entry name" value="BETA-XYLOSIDASE"/>
    <property type="match status" value="1"/>
</dbReference>
<evidence type="ECO:0000256" key="1">
    <source>
        <dbReference type="ARBA" id="ARBA00009865"/>
    </source>
</evidence>
<evidence type="ECO:0000313" key="9">
    <source>
        <dbReference type="Proteomes" id="UP000184520"/>
    </source>
</evidence>
<dbReference type="EMBL" id="FQWD01000001">
    <property type="protein sequence ID" value="SHF86896.1"/>
    <property type="molecule type" value="Genomic_DNA"/>
</dbReference>
<name>A0A1M5F5V4_9ALTE</name>
<dbReference type="InterPro" id="IPR041542">
    <property type="entry name" value="GH43_C2"/>
</dbReference>
<feature type="active site" description="Proton donor" evidence="4">
    <location>
        <position position="225"/>
    </location>
</feature>
<dbReference type="InterPro" id="IPR051795">
    <property type="entry name" value="Glycosyl_Hydrlase_43"/>
</dbReference>
<keyword evidence="9" id="KW-1185">Reference proteome</keyword>
<feature type="active site" description="Proton acceptor" evidence="4">
    <location>
        <position position="57"/>
    </location>
</feature>
<dbReference type="Gene3D" id="2.115.10.20">
    <property type="entry name" value="Glycosyl hydrolase domain, family 43"/>
    <property type="match status" value="1"/>
</dbReference>
<evidence type="ECO:0000313" key="8">
    <source>
        <dbReference type="EMBL" id="SHF86896.1"/>
    </source>
</evidence>
<sequence length="558" mass="63041">MFTGKFWGLGILLTGLCGCSGAHSLQSPPPSDASIMHQSDRGDGTYRNPILHIDYSDPDVVAVGNDYYMTASSFNSAPGLPVLHSTDLVNWTLINYALPVQVPADHYARPQHGNGVWAPNIRYHNEKFWIFYPDPDFGIYVVTADDPAGTWSEPKRILAGKGLIDPTPLWDDDGNAWLLHGWAKSRAGFNNVLSLRKMAADTSWVSEEYQHIVDGHALPGYRTLEGPKFYKRNGYYYIFAPAGGVETGWQSVFRSKNIAGPYESRVVMAQGNTLINGPHQGAWIHTAQNEDWFIHFQSRKAYGRIVHLQPLAWQDDWPVIGNDADKDGVGEPVYVHQKPKSSKPGAVKAQPTTDEFNDQRYGLQWQWNANQQDNWFSWETKSHIRLHAQMKMPETGNNLWMTPNLMLQKLPAQQFQVRMRMTVPSNMFALESGLLLFGEDYAWVGVKAINGAPHLVYVQCRNARTGCDESVHDYGPVKHETIEFRYIMASDSTAVFGYRYDDTEPFTVVGEQFIARRGRWVGAKTGIFAVTNPLIKVDAGSQNYVYVDYVRFIPMHRK</sequence>
<proteinExistence type="inferred from homology"/>
<dbReference type="Gene3D" id="2.60.120.200">
    <property type="match status" value="1"/>
</dbReference>
<feature type="domain" description="Beta-xylosidase C-terminal Concanavalin A-like" evidence="7">
    <location>
        <begin position="353"/>
        <end position="552"/>
    </location>
</feature>
<feature type="site" description="Important for catalytic activity, responsible for pKa modulation of the active site Glu and correct orientation of both the proton donor and substrate" evidence="5">
    <location>
        <position position="165"/>
    </location>
</feature>
<dbReference type="InterPro" id="IPR023296">
    <property type="entry name" value="Glyco_hydro_beta-prop_sf"/>
</dbReference>
<dbReference type="AlphaFoldDB" id="A0A1M5F5V4"/>
<dbReference type="CDD" id="cd09001">
    <property type="entry name" value="GH43_FsAxh1-like"/>
    <property type="match status" value="1"/>
</dbReference>
<organism evidence="8 9">
    <name type="scientific">Marisediminitalea aggregata</name>
    <dbReference type="NCBI Taxonomy" id="634436"/>
    <lineage>
        <taxon>Bacteria</taxon>
        <taxon>Pseudomonadati</taxon>
        <taxon>Pseudomonadota</taxon>
        <taxon>Gammaproteobacteria</taxon>
        <taxon>Alteromonadales</taxon>
        <taxon>Alteromonadaceae</taxon>
        <taxon>Marisediminitalea</taxon>
    </lineage>
</organism>
<dbReference type="GO" id="GO:0005975">
    <property type="term" value="P:carbohydrate metabolic process"/>
    <property type="evidence" value="ECO:0007669"/>
    <property type="project" value="InterPro"/>
</dbReference>
<protein>
    <submittedName>
        <fullName evidence="8">Beta-xylosidase</fullName>
    </submittedName>
</protein>
<dbReference type="Pfam" id="PF17851">
    <property type="entry name" value="GH43_C2"/>
    <property type="match status" value="1"/>
</dbReference>
<evidence type="ECO:0000259" key="7">
    <source>
        <dbReference type="Pfam" id="PF17851"/>
    </source>
</evidence>
<evidence type="ECO:0000256" key="6">
    <source>
        <dbReference type="RuleBase" id="RU361187"/>
    </source>
</evidence>
<dbReference type="Pfam" id="PF04616">
    <property type="entry name" value="Glyco_hydro_43"/>
    <property type="match status" value="1"/>
</dbReference>
<keyword evidence="3 6" id="KW-0326">Glycosidase</keyword>